<dbReference type="CDD" id="cd14066">
    <property type="entry name" value="STKc_IRAK"/>
    <property type="match status" value="1"/>
</dbReference>
<evidence type="ECO:0000313" key="10">
    <source>
        <dbReference type="Proteomes" id="UP000087171"/>
    </source>
</evidence>
<evidence type="ECO:0000256" key="2">
    <source>
        <dbReference type="ARBA" id="ARBA00022614"/>
    </source>
</evidence>
<dbReference type="SUPFAM" id="SSF56112">
    <property type="entry name" value="Protein kinase-like (PK-like)"/>
    <property type="match status" value="1"/>
</dbReference>
<dbReference type="eggNOG" id="ENOG502QSN5">
    <property type="taxonomic scope" value="Eukaryota"/>
</dbReference>
<dbReference type="PROSITE" id="PS50011">
    <property type="entry name" value="PROTEIN_KINASE_DOM"/>
    <property type="match status" value="1"/>
</dbReference>
<dbReference type="GO" id="GO:0016020">
    <property type="term" value="C:membrane"/>
    <property type="evidence" value="ECO:0007669"/>
    <property type="project" value="UniProtKB-SubCell"/>
</dbReference>
<dbReference type="PANTHER" id="PTHR48006">
    <property type="entry name" value="LEUCINE-RICH REPEAT-CONTAINING PROTEIN DDB_G0281931-RELATED"/>
    <property type="match status" value="1"/>
</dbReference>
<dbReference type="AlphaFoldDB" id="A0A1S2XXE2"/>
<gene>
    <name evidence="11" type="primary">LOC101495315</name>
</gene>
<dbReference type="Pfam" id="PF08263">
    <property type="entry name" value="LRRNT_2"/>
    <property type="match status" value="1"/>
</dbReference>
<keyword evidence="6 7" id="KW-0472">Membrane</keyword>
<organism evidence="10 11">
    <name type="scientific">Cicer arietinum</name>
    <name type="common">Chickpea</name>
    <name type="synonym">Garbanzo</name>
    <dbReference type="NCBI Taxonomy" id="3827"/>
    <lineage>
        <taxon>Eukaryota</taxon>
        <taxon>Viridiplantae</taxon>
        <taxon>Streptophyta</taxon>
        <taxon>Embryophyta</taxon>
        <taxon>Tracheophyta</taxon>
        <taxon>Spermatophyta</taxon>
        <taxon>Magnoliopsida</taxon>
        <taxon>eudicotyledons</taxon>
        <taxon>Gunneridae</taxon>
        <taxon>Pentapetalae</taxon>
        <taxon>rosids</taxon>
        <taxon>fabids</taxon>
        <taxon>Fabales</taxon>
        <taxon>Fabaceae</taxon>
        <taxon>Papilionoideae</taxon>
        <taxon>50 kb inversion clade</taxon>
        <taxon>NPAAA clade</taxon>
        <taxon>Hologalegina</taxon>
        <taxon>IRL clade</taxon>
        <taxon>Cicereae</taxon>
        <taxon>Cicer</taxon>
    </lineage>
</organism>
<dbReference type="InterPro" id="IPR003591">
    <property type="entry name" value="Leu-rich_rpt_typical-subtyp"/>
</dbReference>
<dbReference type="FunFam" id="3.30.200.20:FF:000371">
    <property type="entry name" value="Protein NSP-INTERACTING KINASE 2"/>
    <property type="match status" value="1"/>
</dbReference>
<dbReference type="GeneID" id="101495315"/>
<evidence type="ECO:0000256" key="8">
    <source>
        <dbReference type="SAM" id="SignalP"/>
    </source>
</evidence>
<protein>
    <submittedName>
        <fullName evidence="11">Probable leucine-rich repeat receptor-like protein kinase At5g63930</fullName>
    </submittedName>
</protein>
<keyword evidence="2" id="KW-0433">Leucine-rich repeat</keyword>
<proteinExistence type="predicted"/>
<dbReference type="InterPro" id="IPR001611">
    <property type="entry name" value="Leu-rich_rpt"/>
</dbReference>
<feature type="chain" id="PRO_5010251658" evidence="8">
    <location>
        <begin position="28"/>
        <end position="676"/>
    </location>
</feature>
<evidence type="ECO:0000313" key="11">
    <source>
        <dbReference type="RefSeq" id="XP_004495431.1"/>
    </source>
</evidence>
<evidence type="ECO:0000256" key="3">
    <source>
        <dbReference type="ARBA" id="ARBA00022692"/>
    </source>
</evidence>
<feature type="transmembrane region" description="Helical" evidence="7">
    <location>
        <begin position="301"/>
        <end position="323"/>
    </location>
</feature>
<dbReference type="FunFam" id="1.10.510.10:FF:000513">
    <property type="entry name" value="Protein NSP-INTERACTING KINASE 2"/>
    <property type="match status" value="1"/>
</dbReference>
<keyword evidence="3 7" id="KW-0812">Transmembrane</keyword>
<comment type="subcellular location">
    <subcellularLocation>
        <location evidence="1">Membrane</location>
        <topology evidence="1">Single-pass type I membrane protein</topology>
    </subcellularLocation>
</comment>
<dbReference type="KEGG" id="cam:101495315"/>
<dbReference type="InterPro" id="IPR051824">
    <property type="entry name" value="LRR_Rcpt-Like_S/T_Kinase"/>
</dbReference>
<dbReference type="InterPro" id="IPR011009">
    <property type="entry name" value="Kinase-like_dom_sf"/>
</dbReference>
<evidence type="ECO:0000259" key="9">
    <source>
        <dbReference type="PROSITE" id="PS50011"/>
    </source>
</evidence>
<reference evidence="10" key="1">
    <citation type="journal article" date="2013" name="Nat. Biotechnol.">
        <title>Draft genome sequence of chickpea (Cicer arietinum) provides a resource for trait improvement.</title>
        <authorList>
            <person name="Varshney R.K."/>
            <person name="Song C."/>
            <person name="Saxena R.K."/>
            <person name="Azam S."/>
            <person name="Yu S."/>
            <person name="Sharpe A.G."/>
            <person name="Cannon S."/>
            <person name="Baek J."/>
            <person name="Rosen B.D."/>
            <person name="Tar'an B."/>
            <person name="Millan T."/>
            <person name="Zhang X."/>
            <person name="Ramsay L.D."/>
            <person name="Iwata A."/>
            <person name="Wang Y."/>
            <person name="Nelson W."/>
            <person name="Farmer A.D."/>
            <person name="Gaur P.M."/>
            <person name="Soderlund C."/>
            <person name="Penmetsa R.V."/>
            <person name="Xu C."/>
            <person name="Bharti A.K."/>
            <person name="He W."/>
            <person name="Winter P."/>
            <person name="Zhao S."/>
            <person name="Hane J.K."/>
            <person name="Carrasquilla-Garcia N."/>
            <person name="Condie J.A."/>
            <person name="Upadhyaya H.D."/>
            <person name="Luo M.C."/>
            <person name="Thudi M."/>
            <person name="Gowda C.L."/>
            <person name="Singh N.P."/>
            <person name="Lichtenzveig J."/>
            <person name="Gali K.K."/>
            <person name="Rubio J."/>
            <person name="Nadarajan N."/>
            <person name="Dolezel J."/>
            <person name="Bansal K.C."/>
            <person name="Xu X."/>
            <person name="Edwards D."/>
            <person name="Zhang G."/>
            <person name="Kahl G."/>
            <person name="Gil J."/>
            <person name="Singh K.B."/>
            <person name="Datta S.K."/>
            <person name="Jackson S.A."/>
            <person name="Wang J."/>
            <person name="Cook D.R."/>
        </authorList>
    </citation>
    <scope>NUCLEOTIDE SEQUENCE [LARGE SCALE GENOMIC DNA]</scope>
    <source>
        <strain evidence="10">cv. CDC Frontier</strain>
    </source>
</reference>
<dbReference type="RefSeq" id="XP_004495431.1">
    <property type="nucleotide sequence ID" value="XM_004495374.3"/>
</dbReference>
<dbReference type="GO" id="GO:0004672">
    <property type="term" value="F:protein kinase activity"/>
    <property type="evidence" value="ECO:0007669"/>
    <property type="project" value="InterPro"/>
</dbReference>
<feature type="domain" description="Protein kinase" evidence="9">
    <location>
        <begin position="404"/>
        <end position="676"/>
    </location>
</feature>
<reference evidence="11" key="2">
    <citation type="submission" date="2025-08" db="UniProtKB">
        <authorList>
            <consortium name="RefSeq"/>
        </authorList>
    </citation>
    <scope>IDENTIFICATION</scope>
    <source>
        <tissue evidence="11">Etiolated seedlings</tissue>
    </source>
</reference>
<dbReference type="InterPro" id="IPR013210">
    <property type="entry name" value="LRR_N_plant-typ"/>
</dbReference>
<name>A0A1S2XXE2_CICAR</name>
<dbReference type="Pfam" id="PF07714">
    <property type="entry name" value="PK_Tyr_Ser-Thr"/>
    <property type="match status" value="1"/>
</dbReference>
<keyword evidence="10" id="KW-1185">Reference proteome</keyword>
<sequence length="676" mass="74502">MGFSLLHLLLLFFHMLFFLLNPKCVFGINEELKTLMEIKASLDPNNHFLHSWTINGNPCDGSFEGVACNKEGQVANISLQGKGLSGKLSPTIVALKHLTGLYLHYNSLNGEIPREISNLTQLGELYLNVNHLSGEIPPEIGSMESLQVLQLCYNQLTGSIPAQLGALKKLSVVALQSNQLTGAIPASLGDLGMLVRLDLSSNNLFGSIPTGLASVSSLKVLDVHNNSLSGNVPPALKRLNDGFLYKHNLGLCGVGFPFLKTCNTSKDGAPTRNIPETANVKLPCNETQCFHSSKSNQATPITLGVSVVIIAVLAIVILTFTLYMRRRKQKLGNSTHILDSRPSTDEAKVIYRKSGSPLASLEYTTGWDPLAYYRNFNVENQEAQDRFHNFRFNLEEVESATQHFSDSNLLGKSNFCATYKGVLRDGSVVAVKSISKTSCKSDEVEFLKGLNILASMRNNNLVRLRGFCCSRERGECFLIYDFVPNGNLSRFLDKTENDGEVLEWSTRVSIVKGIAKGMAYLHSYKPNKPVIVHQNISAEKILIDQRYNPLLDDSGLYKLLTNDIVFSALKGSAAKGYLAPEYITTGRFAEASDVYAFGVVLFQILSGKKVITNSIRHAAESLKFKEFIDQNVDGRFFEYEAAKLAKIALLCTHESPFERPSMEAIVKELGNCSSCL</sequence>
<dbReference type="GO" id="GO:0005524">
    <property type="term" value="F:ATP binding"/>
    <property type="evidence" value="ECO:0007669"/>
    <property type="project" value="InterPro"/>
</dbReference>
<dbReference type="OrthoDB" id="676979at2759"/>
<dbReference type="STRING" id="3827.A0A1S2XXE2"/>
<keyword evidence="4" id="KW-0677">Repeat</keyword>
<keyword evidence="5 7" id="KW-1133">Transmembrane helix</keyword>
<dbReference type="Gene3D" id="1.10.510.10">
    <property type="entry name" value="Transferase(Phosphotransferase) domain 1"/>
    <property type="match status" value="1"/>
</dbReference>
<evidence type="ECO:0000256" key="1">
    <source>
        <dbReference type="ARBA" id="ARBA00004479"/>
    </source>
</evidence>
<dbReference type="InterPro" id="IPR000719">
    <property type="entry name" value="Prot_kinase_dom"/>
</dbReference>
<dbReference type="PaxDb" id="3827-XP_004495431.1"/>
<dbReference type="Proteomes" id="UP000087171">
    <property type="component" value="Chromosome Ca4"/>
</dbReference>
<evidence type="ECO:0000256" key="4">
    <source>
        <dbReference type="ARBA" id="ARBA00022737"/>
    </source>
</evidence>
<dbReference type="SUPFAM" id="SSF52058">
    <property type="entry name" value="L domain-like"/>
    <property type="match status" value="1"/>
</dbReference>
<feature type="signal peptide" evidence="8">
    <location>
        <begin position="1"/>
        <end position="27"/>
    </location>
</feature>
<keyword evidence="8" id="KW-0732">Signal</keyword>
<dbReference type="Gene3D" id="3.30.200.20">
    <property type="entry name" value="Phosphorylase Kinase, domain 1"/>
    <property type="match status" value="1"/>
</dbReference>
<dbReference type="Pfam" id="PF13855">
    <property type="entry name" value="LRR_8"/>
    <property type="match status" value="1"/>
</dbReference>
<dbReference type="InterPro" id="IPR032675">
    <property type="entry name" value="LRR_dom_sf"/>
</dbReference>
<evidence type="ECO:0000256" key="6">
    <source>
        <dbReference type="ARBA" id="ARBA00023136"/>
    </source>
</evidence>
<evidence type="ECO:0000256" key="5">
    <source>
        <dbReference type="ARBA" id="ARBA00022989"/>
    </source>
</evidence>
<dbReference type="SMART" id="SM00369">
    <property type="entry name" value="LRR_TYP"/>
    <property type="match status" value="4"/>
</dbReference>
<evidence type="ECO:0000256" key="7">
    <source>
        <dbReference type="SAM" id="Phobius"/>
    </source>
</evidence>
<dbReference type="InterPro" id="IPR001245">
    <property type="entry name" value="Ser-Thr/Tyr_kinase_cat_dom"/>
</dbReference>
<dbReference type="Pfam" id="PF00560">
    <property type="entry name" value="LRR_1"/>
    <property type="match status" value="3"/>
</dbReference>
<dbReference type="FunFam" id="3.80.10.10:FF:000379">
    <property type="entry name" value="Protein NSP-INTERACTING KINASE 2"/>
    <property type="match status" value="1"/>
</dbReference>
<dbReference type="Gene3D" id="3.80.10.10">
    <property type="entry name" value="Ribonuclease Inhibitor"/>
    <property type="match status" value="2"/>
</dbReference>
<accession>A0A1S2XXE2</accession>
<dbReference type="PANTHER" id="PTHR48006:SF57">
    <property type="entry name" value="LEUCINE-RICH REPEAT PROTEIN KINASE FAMILY PROTEIN"/>
    <property type="match status" value="1"/>
</dbReference>